<dbReference type="InterPro" id="IPR027266">
    <property type="entry name" value="TrmE/GcvT-like"/>
</dbReference>
<accession>A0A382HQF6</accession>
<proteinExistence type="predicted"/>
<reference evidence="2" key="1">
    <citation type="submission" date="2018-05" db="EMBL/GenBank/DDBJ databases">
        <authorList>
            <person name="Lanie J.A."/>
            <person name="Ng W.-L."/>
            <person name="Kazmierczak K.M."/>
            <person name="Andrzejewski T.M."/>
            <person name="Davidsen T.M."/>
            <person name="Wayne K.J."/>
            <person name="Tettelin H."/>
            <person name="Glass J.I."/>
            <person name="Rusch D."/>
            <person name="Podicherti R."/>
            <person name="Tsui H.-C.T."/>
            <person name="Winkler M.E."/>
        </authorList>
    </citation>
    <scope>NUCLEOTIDE SEQUENCE</scope>
</reference>
<dbReference type="Gene3D" id="3.30.1360.120">
    <property type="entry name" value="Probable tRNA modification gtpase trme, domain 1"/>
    <property type="match status" value="1"/>
</dbReference>
<dbReference type="InterPro" id="IPR006222">
    <property type="entry name" value="GCVT_N"/>
</dbReference>
<protein>
    <recommendedName>
        <fullName evidence="1">GCVT N-terminal domain-containing protein</fullName>
    </recommendedName>
</protein>
<evidence type="ECO:0000313" key="2">
    <source>
        <dbReference type="EMBL" id="SVB89614.1"/>
    </source>
</evidence>
<organism evidence="2">
    <name type="scientific">marine metagenome</name>
    <dbReference type="NCBI Taxonomy" id="408172"/>
    <lineage>
        <taxon>unclassified sequences</taxon>
        <taxon>metagenomes</taxon>
        <taxon>ecological metagenomes</taxon>
    </lineage>
</organism>
<evidence type="ECO:0000259" key="1">
    <source>
        <dbReference type="Pfam" id="PF01571"/>
    </source>
</evidence>
<dbReference type="PANTHER" id="PTHR43757">
    <property type="entry name" value="AMINOMETHYLTRANSFERASE"/>
    <property type="match status" value="1"/>
</dbReference>
<dbReference type="AlphaFoldDB" id="A0A382HQF6"/>
<gene>
    <name evidence="2" type="ORF">METZ01_LOCUS242468</name>
</gene>
<dbReference type="PANTHER" id="PTHR43757:SF2">
    <property type="entry name" value="AMINOMETHYLTRANSFERASE, MITOCHONDRIAL"/>
    <property type="match status" value="1"/>
</dbReference>
<dbReference type="Pfam" id="PF01571">
    <property type="entry name" value="GCV_T"/>
    <property type="match status" value="1"/>
</dbReference>
<dbReference type="SUPFAM" id="SSF103025">
    <property type="entry name" value="Folate-binding domain"/>
    <property type="match status" value="1"/>
</dbReference>
<name>A0A382HQF6_9ZZZZ</name>
<dbReference type="InterPro" id="IPR028896">
    <property type="entry name" value="GcvT/YgfZ/DmdA"/>
</dbReference>
<sequence length="234" mass="26615">MEGHVNFTLSDRLRKSPFYEATIRAGAKTFTIYNHMIMPTSYEGEEADYWNLMNNVTLWDVAAERQVEIIGSDAYRFVEYITSRDLSKLQIGQGKYALITDENGGIINDPIILRLGDNHFWLSIADSDVLLWTRGLACGLGWDVQISEPDVSPLAIQGPNNLPLMLDLFGDWVKDIKYFFFRECELEGIPLIVQRSGWSKQGGFELYLRDGSQGQKLWDTVMEAGKKYDIKPGS</sequence>
<feature type="domain" description="GCVT N-terminal" evidence="1">
    <location>
        <begin position="18"/>
        <end position="232"/>
    </location>
</feature>
<dbReference type="EMBL" id="UINC01062728">
    <property type="protein sequence ID" value="SVB89614.1"/>
    <property type="molecule type" value="Genomic_DNA"/>
</dbReference>
<feature type="non-terminal residue" evidence="2">
    <location>
        <position position="234"/>
    </location>
</feature>